<gene>
    <name evidence="1" type="ORF">GCM10007049_32810</name>
</gene>
<comment type="caution">
    <text evidence="1">The sequence shown here is derived from an EMBL/GenBank/DDBJ whole genome shotgun (WGS) entry which is preliminary data.</text>
</comment>
<proteinExistence type="predicted"/>
<dbReference type="Proteomes" id="UP000619457">
    <property type="component" value="Unassembled WGS sequence"/>
</dbReference>
<reference evidence="1" key="1">
    <citation type="journal article" date="2014" name="Int. J. Syst. Evol. Microbiol.">
        <title>Complete genome sequence of Corynebacterium casei LMG S-19264T (=DSM 44701T), isolated from a smear-ripened cheese.</title>
        <authorList>
            <consortium name="US DOE Joint Genome Institute (JGI-PGF)"/>
            <person name="Walter F."/>
            <person name="Albersmeier A."/>
            <person name="Kalinowski J."/>
            <person name="Ruckert C."/>
        </authorList>
    </citation>
    <scope>NUCLEOTIDE SEQUENCE</scope>
    <source>
        <strain evidence="1">KCTC 12368</strain>
    </source>
</reference>
<organism evidence="1 2">
    <name type="scientific">Echinicola pacifica</name>
    <dbReference type="NCBI Taxonomy" id="346377"/>
    <lineage>
        <taxon>Bacteria</taxon>
        <taxon>Pseudomonadati</taxon>
        <taxon>Bacteroidota</taxon>
        <taxon>Cytophagia</taxon>
        <taxon>Cytophagales</taxon>
        <taxon>Cyclobacteriaceae</taxon>
        <taxon>Echinicola</taxon>
    </lineage>
</organism>
<reference evidence="1" key="2">
    <citation type="submission" date="2020-09" db="EMBL/GenBank/DDBJ databases">
        <authorList>
            <person name="Sun Q."/>
            <person name="Kim S."/>
        </authorList>
    </citation>
    <scope>NUCLEOTIDE SEQUENCE</scope>
    <source>
        <strain evidence="1">KCTC 12368</strain>
    </source>
</reference>
<dbReference type="AlphaFoldDB" id="A0A918Q873"/>
<accession>A0A918Q873</accession>
<evidence type="ECO:0000313" key="2">
    <source>
        <dbReference type="Proteomes" id="UP000619457"/>
    </source>
</evidence>
<sequence>MIYGSTYGQSQHEGYELVFEENFESYQAISHFRMTDDKAWQIIETPNGKVLELSQQSQYSPRFRSPFNIAIVNSPEVGSFIMEIDLQQTGREYGHRDLCLIFGAQNPENFYYTHIASVPDPHAHNIFLVNNEERKAIATKINNGIDWGTTDSWHHIKIIRDLESGSIEVYFDDMEQPIMVASDLHFGFGKIGLGSFDDTGRYDNLKIWTKKNEEAPKPFF</sequence>
<keyword evidence="2" id="KW-1185">Reference proteome</keyword>
<name>A0A918Q873_9BACT</name>
<evidence type="ECO:0000313" key="1">
    <source>
        <dbReference type="EMBL" id="GGZ36877.1"/>
    </source>
</evidence>
<dbReference type="Gene3D" id="2.60.120.560">
    <property type="entry name" value="Exo-inulinase, domain 1"/>
    <property type="match status" value="1"/>
</dbReference>
<protein>
    <submittedName>
        <fullName evidence="1">Uncharacterized protein</fullName>
    </submittedName>
</protein>
<dbReference type="EMBL" id="BMWX01000006">
    <property type="protein sequence ID" value="GGZ36877.1"/>
    <property type="molecule type" value="Genomic_DNA"/>
</dbReference>